<name>A0A3E0KWF0_9CHRO</name>
<organism evidence="1 2">
    <name type="scientific">Microcystis flos-aquae TF09</name>
    <dbReference type="NCBI Taxonomy" id="2060473"/>
    <lineage>
        <taxon>Bacteria</taxon>
        <taxon>Bacillati</taxon>
        <taxon>Cyanobacteriota</taxon>
        <taxon>Cyanophyceae</taxon>
        <taxon>Oscillatoriophycideae</taxon>
        <taxon>Chroococcales</taxon>
        <taxon>Microcystaceae</taxon>
        <taxon>Microcystis</taxon>
    </lineage>
</organism>
<reference evidence="1 2" key="1">
    <citation type="submission" date="2017-10" db="EMBL/GenBank/DDBJ databases">
        <title>A large-scale comparative metagenomic study reveals the eutrophication-driven functional interactions in six Microcystis-epibionts communities.</title>
        <authorList>
            <person name="Li Q."/>
            <person name="Lin F."/>
        </authorList>
    </citation>
    <scope>NUCLEOTIDE SEQUENCE [LARGE SCALE GENOMIC DNA]</scope>
    <source>
        <strain evidence="1">TF09</strain>
    </source>
</reference>
<comment type="caution">
    <text evidence="1">The sequence shown here is derived from an EMBL/GenBank/DDBJ whole genome shotgun (WGS) entry which is preliminary data.</text>
</comment>
<protein>
    <submittedName>
        <fullName evidence="1">Uncharacterized protein</fullName>
    </submittedName>
</protein>
<proteinExistence type="predicted"/>
<gene>
    <name evidence="1" type="ORF">DWQ54_22125</name>
</gene>
<dbReference type="Proteomes" id="UP000256873">
    <property type="component" value="Unassembled WGS sequence"/>
</dbReference>
<sequence>MQKSCRTIQKDCRTMQDLNALMGRSCDWVRVYLHNPNSGVREEDRHLCDGIGGKSSVSGF</sequence>
<accession>A0A3E0KWF0</accession>
<evidence type="ECO:0000313" key="2">
    <source>
        <dbReference type="Proteomes" id="UP000256873"/>
    </source>
</evidence>
<dbReference type="EMBL" id="QQWC01000007">
    <property type="protein sequence ID" value="REJ39467.1"/>
    <property type="molecule type" value="Genomic_DNA"/>
</dbReference>
<evidence type="ECO:0000313" key="1">
    <source>
        <dbReference type="EMBL" id="REJ39467.1"/>
    </source>
</evidence>
<dbReference type="AlphaFoldDB" id="A0A3E0KWF0"/>